<gene>
    <name evidence="4" type="ORF">SCHCODRAFT_108216</name>
</gene>
<keyword evidence="5" id="KW-1185">Reference proteome</keyword>
<proteinExistence type="predicted"/>
<dbReference type="VEuPathDB" id="FungiDB:SCHCODRAFT_02619245"/>
<protein>
    <recommendedName>
        <fullName evidence="3">C2H2-type domain-containing protein</fullName>
    </recommendedName>
</protein>
<feature type="region of interest" description="Disordered" evidence="2">
    <location>
        <begin position="122"/>
        <end position="198"/>
    </location>
</feature>
<evidence type="ECO:0000313" key="5">
    <source>
        <dbReference type="Proteomes" id="UP000007431"/>
    </source>
</evidence>
<organism evidence="5">
    <name type="scientific">Schizophyllum commune (strain H4-8 / FGSC 9210)</name>
    <name type="common">Split gill fungus</name>
    <dbReference type="NCBI Taxonomy" id="578458"/>
    <lineage>
        <taxon>Eukaryota</taxon>
        <taxon>Fungi</taxon>
        <taxon>Dikarya</taxon>
        <taxon>Basidiomycota</taxon>
        <taxon>Agaricomycotina</taxon>
        <taxon>Agaricomycetes</taxon>
        <taxon>Agaricomycetidae</taxon>
        <taxon>Agaricales</taxon>
        <taxon>Schizophyllaceae</taxon>
        <taxon>Schizophyllum</taxon>
    </lineage>
</organism>
<keyword evidence="1" id="KW-0479">Metal-binding</keyword>
<sequence length="269" mass="29375">MDTSSDQHQDFGYGPPQISWLPSDPAALAFDEAYASEQQPHFPPYAYDTLPYGPPMDPFSLDYFYTFPAFSTDSLPDPGFPSTSQPDGPAVNHTEPENNAQDVGCNAEGKRLANEELCEHSPGLAFDEPRDEGDDVGVPDLGPGPDATTAVNEATARQADTGSNDAIGASLPESSSAHRDTVSTPSRRSANAARRANPFGNTIPCQWSGCKSTFTREHDRTEHMKLHYNLQEYWCDVGACKQRFNTASLLRSHKFRIHGIRPAPRASSI</sequence>
<keyword evidence="1" id="KW-0862">Zinc</keyword>
<dbReference type="HOGENOM" id="CLU_1034977_0_0_1"/>
<dbReference type="PROSITE" id="PS50157">
    <property type="entry name" value="ZINC_FINGER_C2H2_2"/>
    <property type="match status" value="1"/>
</dbReference>
<feature type="non-terminal residue" evidence="4">
    <location>
        <position position="269"/>
    </location>
</feature>
<dbReference type="InParanoid" id="D8Q1D5"/>
<dbReference type="SMART" id="SM00355">
    <property type="entry name" value="ZnF_C2H2"/>
    <property type="match status" value="2"/>
</dbReference>
<dbReference type="GO" id="GO:0008270">
    <property type="term" value="F:zinc ion binding"/>
    <property type="evidence" value="ECO:0007669"/>
    <property type="project" value="UniProtKB-KW"/>
</dbReference>
<dbReference type="OrthoDB" id="6077919at2759"/>
<dbReference type="Gene3D" id="3.30.160.60">
    <property type="entry name" value="Classic Zinc Finger"/>
    <property type="match status" value="1"/>
</dbReference>
<dbReference type="KEGG" id="scm:SCHCO_02619245"/>
<dbReference type="SUPFAM" id="SSF57667">
    <property type="entry name" value="beta-beta-alpha zinc fingers"/>
    <property type="match status" value="1"/>
</dbReference>
<dbReference type="InterPro" id="IPR036236">
    <property type="entry name" value="Znf_C2H2_sf"/>
</dbReference>
<dbReference type="AlphaFoldDB" id="D8Q1D5"/>
<dbReference type="RefSeq" id="XP_003033392.1">
    <property type="nucleotide sequence ID" value="XM_003033346.1"/>
</dbReference>
<dbReference type="GeneID" id="9590866"/>
<feature type="domain" description="C2H2-type" evidence="3">
    <location>
        <begin position="233"/>
        <end position="258"/>
    </location>
</feature>
<evidence type="ECO:0000256" key="1">
    <source>
        <dbReference type="PROSITE-ProRule" id="PRU00042"/>
    </source>
</evidence>
<dbReference type="PROSITE" id="PS00028">
    <property type="entry name" value="ZINC_FINGER_C2H2_1"/>
    <property type="match status" value="2"/>
</dbReference>
<dbReference type="Proteomes" id="UP000007431">
    <property type="component" value="Unassembled WGS sequence"/>
</dbReference>
<accession>D8Q1D5</accession>
<evidence type="ECO:0000313" key="4">
    <source>
        <dbReference type="EMBL" id="EFI98489.1"/>
    </source>
</evidence>
<evidence type="ECO:0000259" key="3">
    <source>
        <dbReference type="PROSITE" id="PS50157"/>
    </source>
</evidence>
<dbReference type="InterPro" id="IPR013087">
    <property type="entry name" value="Znf_C2H2_type"/>
</dbReference>
<evidence type="ECO:0000256" key="2">
    <source>
        <dbReference type="SAM" id="MobiDB-lite"/>
    </source>
</evidence>
<keyword evidence="1" id="KW-0863">Zinc-finger</keyword>
<feature type="compositionally biased region" description="Low complexity" evidence="2">
    <location>
        <begin position="186"/>
        <end position="197"/>
    </location>
</feature>
<dbReference type="EMBL" id="GL377305">
    <property type="protein sequence ID" value="EFI98489.1"/>
    <property type="molecule type" value="Genomic_DNA"/>
</dbReference>
<reference evidence="4 5" key="1">
    <citation type="journal article" date="2010" name="Nat. Biotechnol.">
        <title>Genome sequence of the model mushroom Schizophyllum commune.</title>
        <authorList>
            <person name="Ohm R.A."/>
            <person name="de Jong J.F."/>
            <person name="Lugones L.G."/>
            <person name="Aerts A."/>
            <person name="Kothe E."/>
            <person name="Stajich J.E."/>
            <person name="de Vries R.P."/>
            <person name="Record E."/>
            <person name="Levasseur A."/>
            <person name="Baker S.E."/>
            <person name="Bartholomew K.A."/>
            <person name="Coutinho P.M."/>
            <person name="Erdmann S."/>
            <person name="Fowler T.J."/>
            <person name="Gathman A.C."/>
            <person name="Lombard V."/>
            <person name="Henrissat B."/>
            <person name="Knabe N."/>
            <person name="Kuees U."/>
            <person name="Lilly W.W."/>
            <person name="Lindquist E."/>
            <person name="Lucas S."/>
            <person name="Magnuson J.K."/>
            <person name="Piumi F."/>
            <person name="Raudaskoski M."/>
            <person name="Salamov A."/>
            <person name="Schmutz J."/>
            <person name="Schwarze F.W.M.R."/>
            <person name="vanKuyk P.A."/>
            <person name="Horton J.S."/>
            <person name="Grigoriev I.V."/>
            <person name="Woesten H.A.B."/>
        </authorList>
    </citation>
    <scope>NUCLEOTIDE SEQUENCE [LARGE SCALE GENOMIC DNA]</scope>
    <source>
        <strain evidence="5">H4-8 / FGSC 9210</strain>
    </source>
</reference>
<feature type="region of interest" description="Disordered" evidence="2">
    <location>
        <begin position="74"/>
        <end position="103"/>
    </location>
</feature>
<name>D8Q1D5_SCHCM</name>